<organism evidence="2 3">
    <name type="scientific">Boletus edulis BED1</name>
    <dbReference type="NCBI Taxonomy" id="1328754"/>
    <lineage>
        <taxon>Eukaryota</taxon>
        <taxon>Fungi</taxon>
        <taxon>Dikarya</taxon>
        <taxon>Basidiomycota</taxon>
        <taxon>Agaricomycotina</taxon>
        <taxon>Agaricomycetes</taxon>
        <taxon>Agaricomycetidae</taxon>
        <taxon>Boletales</taxon>
        <taxon>Boletineae</taxon>
        <taxon>Boletaceae</taxon>
        <taxon>Boletoideae</taxon>
        <taxon>Boletus</taxon>
    </lineage>
</organism>
<dbReference type="Proteomes" id="UP001194468">
    <property type="component" value="Unassembled WGS sequence"/>
</dbReference>
<protein>
    <submittedName>
        <fullName evidence="2">Uncharacterized protein</fullName>
    </submittedName>
</protein>
<proteinExistence type="predicted"/>
<reference evidence="2" key="2">
    <citation type="journal article" date="2020" name="Nat. Commun.">
        <title>Large-scale genome sequencing of mycorrhizal fungi provides insights into the early evolution of symbiotic traits.</title>
        <authorList>
            <person name="Miyauchi S."/>
            <person name="Kiss E."/>
            <person name="Kuo A."/>
            <person name="Drula E."/>
            <person name="Kohler A."/>
            <person name="Sanchez-Garcia M."/>
            <person name="Morin E."/>
            <person name="Andreopoulos B."/>
            <person name="Barry K.W."/>
            <person name="Bonito G."/>
            <person name="Buee M."/>
            <person name="Carver A."/>
            <person name="Chen C."/>
            <person name="Cichocki N."/>
            <person name="Clum A."/>
            <person name="Culley D."/>
            <person name="Crous P.W."/>
            <person name="Fauchery L."/>
            <person name="Girlanda M."/>
            <person name="Hayes R.D."/>
            <person name="Keri Z."/>
            <person name="LaButti K."/>
            <person name="Lipzen A."/>
            <person name="Lombard V."/>
            <person name="Magnuson J."/>
            <person name="Maillard F."/>
            <person name="Murat C."/>
            <person name="Nolan M."/>
            <person name="Ohm R.A."/>
            <person name="Pangilinan J."/>
            <person name="Pereira M.F."/>
            <person name="Perotto S."/>
            <person name="Peter M."/>
            <person name="Pfister S."/>
            <person name="Riley R."/>
            <person name="Sitrit Y."/>
            <person name="Stielow J.B."/>
            <person name="Szollosi G."/>
            <person name="Zifcakova L."/>
            <person name="Stursova M."/>
            <person name="Spatafora J.W."/>
            <person name="Tedersoo L."/>
            <person name="Vaario L.M."/>
            <person name="Yamada A."/>
            <person name="Yan M."/>
            <person name="Wang P."/>
            <person name="Xu J."/>
            <person name="Bruns T."/>
            <person name="Baldrian P."/>
            <person name="Vilgalys R."/>
            <person name="Dunand C."/>
            <person name="Henrissat B."/>
            <person name="Grigoriev I.V."/>
            <person name="Hibbett D."/>
            <person name="Nagy L.G."/>
            <person name="Martin F.M."/>
        </authorList>
    </citation>
    <scope>NUCLEOTIDE SEQUENCE</scope>
    <source>
        <strain evidence="2">BED1</strain>
    </source>
</reference>
<dbReference type="EMBL" id="WHUW01000126">
    <property type="protein sequence ID" value="KAF8422357.1"/>
    <property type="molecule type" value="Genomic_DNA"/>
</dbReference>
<evidence type="ECO:0000313" key="3">
    <source>
        <dbReference type="Proteomes" id="UP001194468"/>
    </source>
</evidence>
<accession>A0AAD4G6U9</accession>
<feature type="region of interest" description="Disordered" evidence="1">
    <location>
        <begin position="141"/>
        <end position="225"/>
    </location>
</feature>
<evidence type="ECO:0000313" key="2">
    <source>
        <dbReference type="EMBL" id="KAF8422357.1"/>
    </source>
</evidence>
<evidence type="ECO:0000256" key="1">
    <source>
        <dbReference type="SAM" id="MobiDB-lite"/>
    </source>
</evidence>
<keyword evidence="3" id="KW-1185">Reference proteome</keyword>
<comment type="caution">
    <text evidence="2">The sequence shown here is derived from an EMBL/GenBank/DDBJ whole genome shotgun (WGS) entry which is preliminary data.</text>
</comment>
<sequence length="459" mass="50537">MSSPWWRLFSRLLGLRRRRPQPICSKGAVAVGEKLLDTRELAAQVSNMVAESVVNRLTAIGLTAENIKKLEYLAAAPPLGAVGGSSQAASLADAVLGQLTAIGLTEENVKKLATLGGASGEGSQAARRSLYLDDTEDLSFPSSSFTEDPFDSSTWVTERNRQRGSLSSSQMSTGRLKRLAEGPLLSESSQFTKPSRPPQTKLHPFDTFPRHYDSPIQSSRRRKRVAVPEAITWREDLCPIPKKRKWQDEVDYATDWFSTESDMDTHLRASGSEENSQRWRADGESQSSGTSAHELVRGGNADHLVCPSSFTQDSVPAARLEPTPKQGVENPPKRLSDSTAAPLTLTKPSPSLQRASLSRQGKASRLGRTQLLNKYMPMLRGKCLFHFVLGEELVPDHFPSCQYLLDQSMAQGDYMAFRRSFSFSIKFEYCYSCGAPQDQQNNDGVLHLAKPKLAGGNDT</sequence>
<feature type="region of interest" description="Disordered" evidence="1">
    <location>
        <begin position="321"/>
        <end position="363"/>
    </location>
</feature>
<feature type="compositionally biased region" description="Polar residues" evidence="1">
    <location>
        <begin position="337"/>
        <end position="361"/>
    </location>
</feature>
<feature type="region of interest" description="Disordered" evidence="1">
    <location>
        <begin position="267"/>
        <end position="294"/>
    </location>
</feature>
<gene>
    <name evidence="2" type="ORF">L210DRAFT_2169620</name>
</gene>
<name>A0AAD4G6U9_BOLED</name>
<dbReference type="AlphaFoldDB" id="A0AAD4G6U9"/>
<reference evidence="2" key="1">
    <citation type="submission" date="2019-10" db="EMBL/GenBank/DDBJ databases">
        <authorList>
            <consortium name="DOE Joint Genome Institute"/>
            <person name="Kuo A."/>
            <person name="Miyauchi S."/>
            <person name="Kiss E."/>
            <person name="Drula E."/>
            <person name="Kohler A."/>
            <person name="Sanchez-Garcia M."/>
            <person name="Andreopoulos B."/>
            <person name="Barry K.W."/>
            <person name="Bonito G."/>
            <person name="Buee M."/>
            <person name="Carver A."/>
            <person name="Chen C."/>
            <person name="Cichocki N."/>
            <person name="Clum A."/>
            <person name="Culley D."/>
            <person name="Crous P.W."/>
            <person name="Fauchery L."/>
            <person name="Girlanda M."/>
            <person name="Hayes R."/>
            <person name="Keri Z."/>
            <person name="LaButti K."/>
            <person name="Lipzen A."/>
            <person name="Lombard V."/>
            <person name="Magnuson J."/>
            <person name="Maillard F."/>
            <person name="Morin E."/>
            <person name="Murat C."/>
            <person name="Nolan M."/>
            <person name="Ohm R."/>
            <person name="Pangilinan J."/>
            <person name="Pereira M."/>
            <person name="Perotto S."/>
            <person name="Peter M."/>
            <person name="Riley R."/>
            <person name="Sitrit Y."/>
            <person name="Stielow B."/>
            <person name="Szollosi G."/>
            <person name="Zifcakova L."/>
            <person name="Stursova M."/>
            <person name="Spatafora J.W."/>
            <person name="Tedersoo L."/>
            <person name="Vaario L.-M."/>
            <person name="Yamada A."/>
            <person name="Yan M."/>
            <person name="Wang P."/>
            <person name="Xu J."/>
            <person name="Bruns T."/>
            <person name="Baldrian P."/>
            <person name="Vilgalys R."/>
            <person name="Henrissat B."/>
            <person name="Grigoriev I.V."/>
            <person name="Hibbett D."/>
            <person name="Nagy L.G."/>
            <person name="Martin F.M."/>
        </authorList>
    </citation>
    <scope>NUCLEOTIDE SEQUENCE</scope>
    <source>
        <strain evidence="2">BED1</strain>
    </source>
</reference>
<feature type="compositionally biased region" description="Polar residues" evidence="1">
    <location>
        <begin position="141"/>
        <end position="173"/>
    </location>
</feature>